<accession>A0A8S1VSG3</accession>
<feature type="region of interest" description="Disordered" evidence="2">
    <location>
        <begin position="1"/>
        <end position="22"/>
    </location>
</feature>
<dbReference type="AlphaFoldDB" id="A0A8S1VSG3"/>
<name>A0A8S1VSG3_9CILI</name>
<comment type="caution">
    <text evidence="3">The sequence shown here is derived from an EMBL/GenBank/DDBJ whole genome shotgun (WGS) entry which is preliminary data.</text>
</comment>
<keyword evidence="1" id="KW-0175">Coiled coil</keyword>
<feature type="coiled-coil region" evidence="1">
    <location>
        <begin position="684"/>
        <end position="740"/>
    </location>
</feature>
<protein>
    <submittedName>
        <fullName evidence="3">Uncharacterized protein</fullName>
    </submittedName>
</protein>
<proteinExistence type="predicted"/>
<feature type="coiled-coil region" evidence="1">
    <location>
        <begin position="581"/>
        <end position="653"/>
    </location>
</feature>
<gene>
    <name evidence="3" type="ORF">PPENT_87.1.T0710074</name>
</gene>
<sequence>MSQYRPQRINVSRTTQPQQDSLLLDNEQLKSPQFAQEQSTLPRSTYRTPDARVNHFDGISNEEIYKKKINELQRQNDDLREKYLQVSSENQVIIQEQREEIEQYQNEVNILKEQLMQKEIEMKQLNDLNQSLKQEISDWEVGFDKLEQDYNHKLKIEDDSQRILQEVQLLNEENQKLQEEYQEKDRLYNQCKQQLQSIQIDLNQLQQDSQYNQELLIQKDREIHELKQQIERNKEQSRKQQEFSNKQDLLTKEVQKLNQQVKQLQKENQDLKNEKQLISLELQENRANPEYLSKINLLGQEVERLNNTLALKSRELNDYKAQINRMQKEIQNLRMNEFQLQDMNMSLDNLINQYNKLKDDNQILKQQISQKQNKINTELDKKIQILQQECEKLSLQLNSSKKENDYLREQLNISSQLEDTNRLLKSQVDKLQMQTKQLENERQSLMQEYQLLSNSYNNQKFNYSQLLQEQQENNDSVLQLKNEIQRLQKIMQDTVEKNPNNCNHQDIIQQQQKDLETANKQIPLLKQTIQKLKNELDITKEFITQNQYEQSQSQIDFNNQKNKERLQQPIIQQDQKLIDKLQKYEIRFPQLVEEIERLNKILTERNEEILIYKKNSFQSDQVLEKVNAYEGEIERLRQTILLKQQTIDSLQQQKENPGVQDLIFKLQDENRRLTNLVSVRNNEIAELKFKLSEYEQKQKLLSESNSGKYELQNMILNQEIDQLNQKLLDAKNEISLLKLTKNDKFNEERGKVLTQELEKQIRINKENEKELLSLRSKFAEVVDAERKLIDCKCLLKNKMIICYFEFIFIQLTAMENNRFYSNQSCQRELEQQLKDSFLEIKLLKQENKYLSSTFDEFKLKQEETRKLQSLVVELEQRVLSLEEDNAKLEAEIGYLRGFSQSKEIQVNQKASYAQLEQELQDLQIYLRKFIQLQEFLIEQVPNINLQLCWKEINQIFKNQFNTNQQIQNLQDELKLIETTYKELVHSKDNNLTSLQEMAKQQSIRESRVEIERIRKEVQLKQMDVKQSETKLSDLQNEFTYISKIETRKNNVQLEAEKQLIEFRRGISTTKNSNHNVSLLRDTFKERDTYKEMIPERLRDQSDVLPVTSSIKRLNRPYIEINDRFDDYQEATKTPIEKTIDQTRKKLSRQLSQASSLRDQKYI</sequence>
<evidence type="ECO:0000256" key="1">
    <source>
        <dbReference type="SAM" id="Coils"/>
    </source>
</evidence>
<feature type="coiled-coil region" evidence="1">
    <location>
        <begin position="62"/>
        <end position="535"/>
    </location>
</feature>
<feature type="compositionally biased region" description="Polar residues" evidence="2">
    <location>
        <begin position="1"/>
        <end position="21"/>
    </location>
</feature>
<dbReference type="Proteomes" id="UP000689195">
    <property type="component" value="Unassembled WGS sequence"/>
</dbReference>
<reference evidence="3" key="1">
    <citation type="submission" date="2021-01" db="EMBL/GenBank/DDBJ databases">
        <authorList>
            <consortium name="Genoscope - CEA"/>
            <person name="William W."/>
        </authorList>
    </citation>
    <scope>NUCLEOTIDE SEQUENCE</scope>
</reference>
<organism evidence="3 4">
    <name type="scientific">Paramecium pentaurelia</name>
    <dbReference type="NCBI Taxonomy" id="43138"/>
    <lineage>
        <taxon>Eukaryota</taxon>
        <taxon>Sar</taxon>
        <taxon>Alveolata</taxon>
        <taxon>Ciliophora</taxon>
        <taxon>Intramacronucleata</taxon>
        <taxon>Oligohymenophorea</taxon>
        <taxon>Peniculida</taxon>
        <taxon>Parameciidae</taxon>
        <taxon>Paramecium</taxon>
    </lineage>
</organism>
<evidence type="ECO:0000313" key="3">
    <source>
        <dbReference type="EMBL" id="CAD8179095.1"/>
    </source>
</evidence>
<feature type="coiled-coil region" evidence="1">
    <location>
        <begin position="1010"/>
        <end position="1037"/>
    </location>
</feature>
<feature type="region of interest" description="Disordered" evidence="2">
    <location>
        <begin position="32"/>
        <end position="51"/>
    </location>
</feature>
<feature type="compositionally biased region" description="Polar residues" evidence="2">
    <location>
        <begin position="32"/>
        <end position="47"/>
    </location>
</feature>
<evidence type="ECO:0000313" key="4">
    <source>
        <dbReference type="Proteomes" id="UP000689195"/>
    </source>
</evidence>
<feature type="coiled-coil region" evidence="1">
    <location>
        <begin position="826"/>
        <end position="932"/>
    </location>
</feature>
<dbReference type="EMBL" id="CAJJDO010000071">
    <property type="protein sequence ID" value="CAD8179095.1"/>
    <property type="molecule type" value="Genomic_DNA"/>
</dbReference>
<evidence type="ECO:0000256" key="2">
    <source>
        <dbReference type="SAM" id="MobiDB-lite"/>
    </source>
</evidence>
<keyword evidence="4" id="KW-1185">Reference proteome</keyword>